<dbReference type="Gene3D" id="3.40.630.30">
    <property type="match status" value="1"/>
</dbReference>
<evidence type="ECO:0000313" key="2">
    <source>
        <dbReference type="EMBL" id="BAB06701.1"/>
    </source>
</evidence>
<dbReference type="RefSeq" id="WP_010899126.1">
    <property type="nucleotide sequence ID" value="NC_002570.2"/>
</dbReference>
<dbReference type="OrthoDB" id="9796171at2"/>
<dbReference type="PROSITE" id="PS51186">
    <property type="entry name" value="GNAT"/>
    <property type="match status" value="1"/>
</dbReference>
<dbReference type="EMBL" id="BA000004">
    <property type="protein sequence ID" value="BAB06701.1"/>
    <property type="molecule type" value="Genomic_DNA"/>
</dbReference>
<dbReference type="Proteomes" id="UP000001258">
    <property type="component" value="Chromosome"/>
</dbReference>
<dbReference type="InterPro" id="IPR000182">
    <property type="entry name" value="GNAT_dom"/>
</dbReference>
<organism evidence="2 3">
    <name type="scientific">Halalkalibacterium halodurans (strain ATCC BAA-125 / DSM 18197 / FERM 7344 / JCM 9153 / C-125)</name>
    <name type="common">Bacillus halodurans</name>
    <dbReference type="NCBI Taxonomy" id="272558"/>
    <lineage>
        <taxon>Bacteria</taxon>
        <taxon>Bacillati</taxon>
        <taxon>Bacillota</taxon>
        <taxon>Bacilli</taxon>
        <taxon>Bacillales</taxon>
        <taxon>Bacillaceae</taxon>
        <taxon>Halalkalibacterium (ex Joshi et al. 2022)</taxon>
    </lineage>
</organism>
<dbReference type="SUPFAM" id="SSF55729">
    <property type="entry name" value="Acyl-CoA N-acyltransferases (Nat)"/>
    <property type="match status" value="1"/>
</dbReference>
<protein>
    <submittedName>
        <fullName evidence="2">BH2982 protein</fullName>
    </submittedName>
</protein>
<name>Q9K8M4_HALH5</name>
<feature type="domain" description="N-acetyltransferase" evidence="1">
    <location>
        <begin position="6"/>
        <end position="149"/>
    </location>
</feature>
<dbReference type="KEGG" id="bha:BH2982"/>
<proteinExistence type="predicted"/>
<keyword evidence="3" id="KW-1185">Reference proteome</keyword>
<gene>
    <name evidence="2" type="ordered locus">BH2982</name>
</gene>
<dbReference type="HOGENOM" id="CLU_056607_3_1_9"/>
<sequence>MKWHCKTFQELTKDELYELLRLRVDVFVVEQACPYPELDGYDQQASHLFGIDHGTILAYSRLFQTGVKYDEHASIGRVIIAPSGRGKGLGHTLMEQAIGFLHTFERAPSIQIQAQAHLQTFYQVHGFHACSEEYVEDGIPHVEMIRPSRKEDDGG</sequence>
<dbReference type="PIR" id="F84022">
    <property type="entry name" value="F84022"/>
</dbReference>
<reference evidence="2 3" key="1">
    <citation type="journal article" date="2000" name="Nucleic Acids Res.">
        <title>Complete genome sequence of the alkaliphilic bacterium Bacillus halodurans and genomic sequence comparison with Bacillus subtilis.</title>
        <authorList>
            <person name="Takami H."/>
            <person name="Nakasone K."/>
            <person name="Takaki Y."/>
            <person name="Maeno G."/>
            <person name="Sasaki R."/>
            <person name="Masui N."/>
            <person name="Fuji F."/>
            <person name="Hirama C."/>
            <person name="Nakamura Y."/>
            <person name="Ogasawara N."/>
            <person name="Kuhara S."/>
            <person name="Horikoshi K."/>
        </authorList>
    </citation>
    <scope>NUCLEOTIDE SEQUENCE [LARGE SCALE GENOMIC DNA]</scope>
    <source>
        <strain evidence="3">ATCC BAA-125 / DSM 18197 / FERM 7344 / JCM 9153 / C-125</strain>
    </source>
</reference>
<dbReference type="CDD" id="cd04301">
    <property type="entry name" value="NAT_SF"/>
    <property type="match status" value="1"/>
</dbReference>
<evidence type="ECO:0000259" key="1">
    <source>
        <dbReference type="PROSITE" id="PS51186"/>
    </source>
</evidence>
<dbReference type="eggNOG" id="COG2153">
    <property type="taxonomic scope" value="Bacteria"/>
</dbReference>
<accession>Q9K8M4</accession>
<dbReference type="GO" id="GO:0016747">
    <property type="term" value="F:acyltransferase activity, transferring groups other than amino-acyl groups"/>
    <property type="evidence" value="ECO:0007669"/>
    <property type="project" value="InterPro"/>
</dbReference>
<dbReference type="STRING" id="272558.gene:10728892"/>
<dbReference type="Pfam" id="PF13673">
    <property type="entry name" value="Acetyltransf_10"/>
    <property type="match status" value="1"/>
</dbReference>
<dbReference type="AlphaFoldDB" id="Q9K8M4"/>
<evidence type="ECO:0000313" key="3">
    <source>
        <dbReference type="Proteomes" id="UP000001258"/>
    </source>
</evidence>
<dbReference type="InterPro" id="IPR016181">
    <property type="entry name" value="Acyl_CoA_acyltransferase"/>
</dbReference>